<evidence type="ECO:0000256" key="2">
    <source>
        <dbReference type="ARBA" id="ARBA00022723"/>
    </source>
</evidence>
<dbReference type="GO" id="GO:0006508">
    <property type="term" value="P:proteolysis"/>
    <property type="evidence" value="ECO:0007669"/>
    <property type="project" value="UniProtKB-KW"/>
</dbReference>
<dbReference type="InterPro" id="IPR001818">
    <property type="entry name" value="Pept_M10_metallopeptidase"/>
</dbReference>
<keyword evidence="6" id="KW-0812">Transmembrane</keyword>
<dbReference type="GO" id="GO:0031012">
    <property type="term" value="C:extracellular matrix"/>
    <property type="evidence" value="ECO:0007669"/>
    <property type="project" value="InterPro"/>
</dbReference>
<evidence type="ECO:0000256" key="3">
    <source>
        <dbReference type="ARBA" id="ARBA00022801"/>
    </source>
</evidence>
<accession>A0A1G2PFJ2</accession>
<reference evidence="8 9" key="1">
    <citation type="journal article" date="2016" name="Nat. Commun.">
        <title>Thousands of microbial genomes shed light on interconnected biogeochemical processes in an aquifer system.</title>
        <authorList>
            <person name="Anantharaman K."/>
            <person name="Brown C.T."/>
            <person name="Hug L.A."/>
            <person name="Sharon I."/>
            <person name="Castelle C.J."/>
            <person name="Probst A.J."/>
            <person name="Thomas B.C."/>
            <person name="Singh A."/>
            <person name="Wilkins M.J."/>
            <person name="Karaoz U."/>
            <person name="Brodie E.L."/>
            <person name="Williams K.H."/>
            <person name="Hubbard S.S."/>
            <person name="Banfield J.F."/>
        </authorList>
    </citation>
    <scope>NUCLEOTIDE SEQUENCE [LARGE SCALE GENOMIC DNA]</scope>
</reference>
<organism evidence="8 9">
    <name type="scientific">Candidatus Terrybacteria bacterium RIFCSPHIGHO2_01_FULL_43_35</name>
    <dbReference type="NCBI Taxonomy" id="1802361"/>
    <lineage>
        <taxon>Bacteria</taxon>
        <taxon>Candidatus Terryibacteriota</taxon>
    </lineage>
</organism>
<dbReference type="Pfam" id="PF00413">
    <property type="entry name" value="Peptidase_M10"/>
    <property type="match status" value="1"/>
</dbReference>
<dbReference type="EMBL" id="MHSR01000008">
    <property type="protein sequence ID" value="OHA47100.1"/>
    <property type="molecule type" value="Genomic_DNA"/>
</dbReference>
<dbReference type="Gene3D" id="3.40.390.10">
    <property type="entry name" value="Collagenase (Catalytic Domain)"/>
    <property type="match status" value="1"/>
</dbReference>
<feature type="transmembrane region" description="Helical" evidence="6">
    <location>
        <begin position="7"/>
        <end position="25"/>
    </location>
</feature>
<keyword evidence="2" id="KW-0479">Metal-binding</keyword>
<dbReference type="InterPro" id="IPR024079">
    <property type="entry name" value="MetalloPept_cat_dom_sf"/>
</dbReference>
<feature type="coiled-coil region" evidence="5">
    <location>
        <begin position="140"/>
        <end position="198"/>
    </location>
</feature>
<keyword evidence="5" id="KW-0175">Coiled coil</keyword>
<dbReference type="GO" id="GO:0004222">
    <property type="term" value="F:metalloendopeptidase activity"/>
    <property type="evidence" value="ECO:0007669"/>
    <property type="project" value="InterPro"/>
</dbReference>
<protein>
    <recommendedName>
        <fullName evidence="7">Peptidase M10 metallopeptidase domain-containing protein</fullName>
    </recommendedName>
</protein>
<comment type="caution">
    <text evidence="8">The sequence shown here is derived from an EMBL/GenBank/DDBJ whole genome shotgun (WGS) entry which is preliminary data.</text>
</comment>
<evidence type="ECO:0000256" key="6">
    <source>
        <dbReference type="SAM" id="Phobius"/>
    </source>
</evidence>
<evidence type="ECO:0000256" key="4">
    <source>
        <dbReference type="ARBA" id="ARBA00022833"/>
    </source>
</evidence>
<keyword evidence="3" id="KW-0378">Hydrolase</keyword>
<keyword evidence="1" id="KW-0645">Protease</keyword>
<keyword evidence="4" id="KW-0862">Zinc</keyword>
<dbReference type="InterPro" id="IPR021190">
    <property type="entry name" value="Pept_M10A"/>
</dbReference>
<evidence type="ECO:0000313" key="8">
    <source>
        <dbReference type="EMBL" id="OHA47100.1"/>
    </source>
</evidence>
<keyword evidence="6" id="KW-0472">Membrane</keyword>
<evidence type="ECO:0000256" key="1">
    <source>
        <dbReference type="ARBA" id="ARBA00022670"/>
    </source>
</evidence>
<evidence type="ECO:0000313" key="9">
    <source>
        <dbReference type="Proteomes" id="UP000178869"/>
    </source>
</evidence>
<proteinExistence type="predicted"/>
<evidence type="ECO:0000259" key="7">
    <source>
        <dbReference type="Pfam" id="PF00413"/>
    </source>
</evidence>
<feature type="domain" description="Peptidase M10 metallopeptidase" evidence="7">
    <location>
        <begin position="183"/>
        <end position="306"/>
    </location>
</feature>
<dbReference type="SUPFAM" id="SSF55486">
    <property type="entry name" value="Metalloproteases ('zincins'), catalytic domain"/>
    <property type="match status" value="1"/>
</dbReference>
<name>A0A1G2PFJ2_9BACT</name>
<dbReference type="Proteomes" id="UP000178869">
    <property type="component" value="Unassembled WGS sequence"/>
</dbReference>
<sequence length="313" mass="35694">MRRLINIIEVLVVAGILGAIIYFYGDKVQIALRVLEQRYLPCQAPIQYSLGDFSPKFGLTQTDFIHAISEAENIWEEPISKDLFEYNDGGALKINFVYDYRQEATDRLKKMGLTINSDKATYDALVIRHDALVTQYNRDKAQYDKAVSLFEQRKKAYEKEVDYWNSKGGAPAAVYDRLNQEKIELDMQAAQLNQTQDKINSLVDDINALVSVINRLVSELNLDVDKYNTVSGQRGEEFQEGIYKIDATGQEIDIYEFDNQTQLVRVLTHEMGHALDLEHSDDPTAIMYRLNQASNEKLSQSDIDSLKAKCGVK</sequence>
<dbReference type="GO" id="GO:0008270">
    <property type="term" value="F:zinc ion binding"/>
    <property type="evidence" value="ECO:0007669"/>
    <property type="project" value="InterPro"/>
</dbReference>
<dbReference type="AlphaFoldDB" id="A0A1G2PFJ2"/>
<keyword evidence="6" id="KW-1133">Transmembrane helix</keyword>
<evidence type="ECO:0000256" key="5">
    <source>
        <dbReference type="SAM" id="Coils"/>
    </source>
</evidence>
<dbReference type="PRINTS" id="PR00138">
    <property type="entry name" value="MATRIXIN"/>
</dbReference>
<gene>
    <name evidence="8" type="ORF">A2828_04000</name>
</gene>